<protein>
    <recommendedName>
        <fullName evidence="4">Chaplin domain-containing protein</fullName>
    </recommendedName>
</protein>
<feature type="signal peptide" evidence="1">
    <location>
        <begin position="1"/>
        <end position="36"/>
    </location>
</feature>
<evidence type="ECO:0000313" key="2">
    <source>
        <dbReference type="EMBL" id="GEC07783.1"/>
    </source>
</evidence>
<proteinExistence type="predicted"/>
<dbReference type="EMBL" id="BJND01000043">
    <property type="protein sequence ID" value="GEC07783.1"/>
    <property type="molecule type" value="Genomic_DNA"/>
</dbReference>
<evidence type="ECO:0000256" key="1">
    <source>
        <dbReference type="SAM" id="SignalP"/>
    </source>
</evidence>
<gene>
    <name evidence="2" type="ORF">SSP24_54380</name>
</gene>
<evidence type="ECO:0000313" key="3">
    <source>
        <dbReference type="Proteomes" id="UP000317881"/>
    </source>
</evidence>
<name>A0A4Y3VMK1_9ACTN</name>
<organism evidence="2 3">
    <name type="scientific">Streptomyces spinoverrucosus</name>
    <dbReference type="NCBI Taxonomy" id="284043"/>
    <lineage>
        <taxon>Bacteria</taxon>
        <taxon>Bacillati</taxon>
        <taxon>Actinomycetota</taxon>
        <taxon>Actinomycetes</taxon>
        <taxon>Kitasatosporales</taxon>
        <taxon>Streptomycetaceae</taxon>
        <taxon>Streptomyces</taxon>
    </lineage>
</organism>
<feature type="chain" id="PRO_5021491626" description="Chaplin domain-containing protein" evidence="1">
    <location>
        <begin position="37"/>
        <end position="75"/>
    </location>
</feature>
<sequence>MRSKLPPCAHRAIALSAAAVVTTAALVVALAPKASAAPTAAPLPIAGAAGGPLVNVDGHVLAQPLVNNLTLPTLN</sequence>
<reference evidence="2 3" key="1">
    <citation type="submission" date="2019-06" db="EMBL/GenBank/DDBJ databases">
        <title>Whole genome shotgun sequence of Streptomyces spinoverrucosus NBRC 14228.</title>
        <authorList>
            <person name="Hosoyama A."/>
            <person name="Uohara A."/>
            <person name="Ohji S."/>
            <person name="Ichikawa N."/>
        </authorList>
    </citation>
    <scope>NUCLEOTIDE SEQUENCE [LARGE SCALE GENOMIC DNA]</scope>
    <source>
        <strain evidence="2 3">NBRC 14228</strain>
    </source>
</reference>
<keyword evidence="1" id="KW-0732">Signal</keyword>
<dbReference type="AlphaFoldDB" id="A0A4Y3VMK1"/>
<dbReference type="RefSeq" id="WP_229864914.1">
    <property type="nucleotide sequence ID" value="NZ_BJND01000043.1"/>
</dbReference>
<evidence type="ECO:0008006" key="4">
    <source>
        <dbReference type="Google" id="ProtNLM"/>
    </source>
</evidence>
<accession>A0A4Y3VMK1</accession>
<dbReference type="Proteomes" id="UP000317881">
    <property type="component" value="Unassembled WGS sequence"/>
</dbReference>
<keyword evidence="3" id="KW-1185">Reference proteome</keyword>
<comment type="caution">
    <text evidence="2">The sequence shown here is derived from an EMBL/GenBank/DDBJ whole genome shotgun (WGS) entry which is preliminary data.</text>
</comment>